<dbReference type="EMBL" id="NPMS01000014">
    <property type="protein sequence ID" value="OZU87127.1"/>
    <property type="molecule type" value="Genomic_DNA"/>
</dbReference>
<evidence type="ECO:0000313" key="5">
    <source>
        <dbReference type="Proteomes" id="UP000216498"/>
    </source>
</evidence>
<dbReference type="AlphaFoldDB" id="A0A265N5J2"/>
<dbReference type="InterPro" id="IPR029052">
    <property type="entry name" value="Metallo-depent_PP-like"/>
</dbReference>
<comment type="caution">
    <text evidence="4">The sequence shown here is derived from an EMBL/GenBank/DDBJ whole genome shotgun (WGS) entry which is preliminary data.</text>
</comment>
<dbReference type="Pfam" id="PF00149">
    <property type="entry name" value="Metallophos"/>
    <property type="match status" value="1"/>
</dbReference>
<dbReference type="SUPFAM" id="SSF56300">
    <property type="entry name" value="Metallo-dependent phosphatases"/>
    <property type="match status" value="1"/>
</dbReference>
<dbReference type="Gene3D" id="3.60.21.10">
    <property type="match status" value="1"/>
</dbReference>
<evidence type="ECO:0000256" key="2">
    <source>
        <dbReference type="ARBA" id="ARBA00022801"/>
    </source>
</evidence>
<dbReference type="RefSeq" id="WP_094887318.1">
    <property type="nucleotide sequence ID" value="NZ_NPMS01000014.1"/>
</dbReference>
<dbReference type="OrthoDB" id="9780884at2"/>
<keyword evidence="5" id="KW-1185">Reference proteome</keyword>
<dbReference type="Proteomes" id="UP000216498">
    <property type="component" value="Unassembled WGS sequence"/>
</dbReference>
<dbReference type="GO" id="GO:0009245">
    <property type="term" value="P:lipid A biosynthetic process"/>
    <property type="evidence" value="ECO:0007669"/>
    <property type="project" value="TreeGrafter"/>
</dbReference>
<evidence type="ECO:0000313" key="4">
    <source>
        <dbReference type="EMBL" id="OZU87127.1"/>
    </source>
</evidence>
<sequence>MKKWFMIFTLIILIVISTKIYFDTNDFIVNKVQYQSDKIPEGNEFTVLQISDLHNKSFEKNNEKLINTAENLSPDIIVITGDLIDRSTDDFTNVFSFIKKIVTINKEIYFVTGNHEWENANTEDFLEGLRERNVKILSNQSTQITAENVTFSLSGIDDASTNHEDITGAFQNVDQDLYTILLSHTPSVTEKYEDIPADLILSGHTHGGQVRLPFIGALVAPDQGFLPKFDKGTFKIGQDQYLYIDSGLGTSVAPIRFLNKSQLSLIKITGSSG</sequence>
<dbReference type="PANTHER" id="PTHR31302">
    <property type="entry name" value="TRANSMEMBRANE PROTEIN WITH METALLOPHOSPHOESTERASE DOMAIN-RELATED"/>
    <property type="match status" value="1"/>
</dbReference>
<name>A0A265N5J2_9BACI</name>
<dbReference type="CDD" id="cd07385">
    <property type="entry name" value="MPP_YkuE_C"/>
    <property type="match status" value="1"/>
</dbReference>
<protein>
    <recommendedName>
        <fullName evidence="3">Calcineurin-like phosphoesterase domain-containing protein</fullName>
    </recommendedName>
</protein>
<dbReference type="PANTHER" id="PTHR31302:SF31">
    <property type="entry name" value="PHOSPHODIESTERASE YAEI"/>
    <property type="match status" value="1"/>
</dbReference>
<accession>A0A265N5J2</accession>
<keyword evidence="1" id="KW-0479">Metal-binding</keyword>
<evidence type="ECO:0000256" key="1">
    <source>
        <dbReference type="ARBA" id="ARBA00022723"/>
    </source>
</evidence>
<proteinExistence type="predicted"/>
<dbReference type="InterPro" id="IPR004843">
    <property type="entry name" value="Calcineurin-like_PHP"/>
</dbReference>
<reference evidence="4 5" key="1">
    <citation type="submission" date="2017-08" db="EMBL/GenBank/DDBJ databases">
        <title>Virgibacillus indicus sp. nov. and Virgibacillus profoundi sp. nov, two moderately halophilic bacteria isolated from marine sediment by using the Microfluidic Streak Plate.</title>
        <authorList>
            <person name="Xu B."/>
            <person name="Hu B."/>
            <person name="Wang J."/>
            <person name="Zhu Y."/>
            <person name="Huang L."/>
            <person name="Du W."/>
            <person name="Huang Y."/>
        </authorList>
    </citation>
    <scope>NUCLEOTIDE SEQUENCE [LARGE SCALE GENOMIC DNA]</scope>
    <source>
        <strain evidence="4 5">IO3-P2-C2</strain>
    </source>
</reference>
<keyword evidence="2" id="KW-0378">Hydrolase</keyword>
<feature type="domain" description="Calcineurin-like phosphoesterase" evidence="3">
    <location>
        <begin position="46"/>
        <end position="207"/>
    </location>
</feature>
<dbReference type="GO" id="GO:0016020">
    <property type="term" value="C:membrane"/>
    <property type="evidence" value="ECO:0007669"/>
    <property type="project" value="GOC"/>
</dbReference>
<dbReference type="InterPro" id="IPR051158">
    <property type="entry name" value="Metallophosphoesterase_sf"/>
</dbReference>
<gene>
    <name evidence="4" type="ORF">CIL03_18250</name>
</gene>
<evidence type="ECO:0000259" key="3">
    <source>
        <dbReference type="Pfam" id="PF00149"/>
    </source>
</evidence>
<dbReference type="GO" id="GO:0046872">
    <property type="term" value="F:metal ion binding"/>
    <property type="evidence" value="ECO:0007669"/>
    <property type="project" value="UniProtKB-KW"/>
</dbReference>
<dbReference type="GO" id="GO:0008758">
    <property type="term" value="F:UDP-2,3-diacylglucosamine hydrolase activity"/>
    <property type="evidence" value="ECO:0007669"/>
    <property type="project" value="TreeGrafter"/>
</dbReference>
<organism evidence="4 5">
    <name type="scientific">Virgibacillus indicus</name>
    <dbReference type="NCBI Taxonomy" id="2024554"/>
    <lineage>
        <taxon>Bacteria</taxon>
        <taxon>Bacillati</taxon>
        <taxon>Bacillota</taxon>
        <taxon>Bacilli</taxon>
        <taxon>Bacillales</taxon>
        <taxon>Bacillaceae</taxon>
        <taxon>Virgibacillus</taxon>
    </lineage>
</organism>